<dbReference type="InterPro" id="IPR017452">
    <property type="entry name" value="GPCR_Rhodpsn_7TM"/>
</dbReference>
<feature type="transmembrane region" description="Helical" evidence="8">
    <location>
        <begin position="63"/>
        <end position="87"/>
    </location>
</feature>
<evidence type="ECO:0000256" key="4">
    <source>
        <dbReference type="ARBA" id="ARBA00023040"/>
    </source>
</evidence>
<keyword evidence="4" id="KW-0297">G-protein coupled receptor</keyword>
<dbReference type="PRINTS" id="PR00237">
    <property type="entry name" value="GPCRRHODOPSN"/>
</dbReference>
<evidence type="ECO:0000259" key="9">
    <source>
        <dbReference type="PROSITE" id="PS50262"/>
    </source>
</evidence>
<name>A0A8B6FVB1_MYTGA</name>
<dbReference type="GO" id="GO:0004930">
    <property type="term" value="F:G protein-coupled receptor activity"/>
    <property type="evidence" value="ECO:0007669"/>
    <property type="project" value="UniProtKB-KW"/>
</dbReference>
<keyword evidence="7" id="KW-0807">Transducer</keyword>
<gene>
    <name evidence="10" type="ORF">MGAL_10B053553</name>
</gene>
<evidence type="ECO:0000256" key="2">
    <source>
        <dbReference type="ARBA" id="ARBA00022692"/>
    </source>
</evidence>
<dbReference type="AlphaFoldDB" id="A0A8B6FVB1"/>
<evidence type="ECO:0000256" key="3">
    <source>
        <dbReference type="ARBA" id="ARBA00022989"/>
    </source>
</evidence>
<feature type="transmembrane region" description="Helical" evidence="8">
    <location>
        <begin position="20"/>
        <end position="42"/>
    </location>
</feature>
<feature type="transmembrane region" description="Helical" evidence="8">
    <location>
        <begin position="107"/>
        <end position="132"/>
    </location>
</feature>
<accession>A0A8B6FVB1</accession>
<dbReference type="InterPro" id="IPR000276">
    <property type="entry name" value="GPCR_Rhodpsn"/>
</dbReference>
<evidence type="ECO:0000256" key="7">
    <source>
        <dbReference type="ARBA" id="ARBA00023224"/>
    </source>
</evidence>
<dbReference type="GO" id="GO:0005886">
    <property type="term" value="C:plasma membrane"/>
    <property type="evidence" value="ECO:0007669"/>
    <property type="project" value="TreeGrafter"/>
</dbReference>
<dbReference type="PANTHER" id="PTHR45695:SF27">
    <property type="entry name" value="PROLACTIN-RELEASING PEPTIDE RECEPTOR"/>
    <property type="match status" value="1"/>
</dbReference>
<feature type="transmembrane region" description="Helical" evidence="8">
    <location>
        <begin position="220"/>
        <end position="239"/>
    </location>
</feature>
<keyword evidence="6" id="KW-0675">Receptor</keyword>
<sequence>MPECIFDRFLESWEKHSCFIFYGYFTNLVINASTFLILVLTVDRVFVIVRPVSSYTTGKTYRYGLIISAWSVAVLIAIPYAMHITYYYSSKDGIDGYICRHNFGNGIYAVVVGEVFISIVIPVCVITVSYVWMIRVIWRREKATNFMTLNQPRLSKGSANINPQTIRVNQTKVISRAKKKTIKLLLVVVIVYISSTAPLNIAQILSVYDLIKPGSTIYKFLHVLAPVNSLMNPLVFLVFNKQMFSQKRGLGNHTCT</sequence>
<feature type="domain" description="G-protein coupled receptors family 1 profile" evidence="9">
    <location>
        <begin position="1"/>
        <end position="236"/>
    </location>
</feature>
<dbReference type="Pfam" id="PF00001">
    <property type="entry name" value="7tm_1"/>
    <property type="match status" value="1"/>
</dbReference>
<keyword evidence="5 8" id="KW-0472">Membrane</keyword>
<evidence type="ECO:0000256" key="8">
    <source>
        <dbReference type="SAM" id="Phobius"/>
    </source>
</evidence>
<dbReference type="PANTHER" id="PTHR45695">
    <property type="entry name" value="LEUCOKININ RECEPTOR-RELATED"/>
    <property type="match status" value="1"/>
</dbReference>
<dbReference type="PROSITE" id="PS50262">
    <property type="entry name" value="G_PROTEIN_RECEP_F1_2"/>
    <property type="match status" value="1"/>
</dbReference>
<keyword evidence="11" id="KW-1185">Reference proteome</keyword>
<evidence type="ECO:0000256" key="6">
    <source>
        <dbReference type="ARBA" id="ARBA00023170"/>
    </source>
</evidence>
<feature type="transmembrane region" description="Helical" evidence="8">
    <location>
        <begin position="184"/>
        <end position="208"/>
    </location>
</feature>
<dbReference type="Proteomes" id="UP000596742">
    <property type="component" value="Unassembled WGS sequence"/>
</dbReference>
<organism evidence="10 11">
    <name type="scientific">Mytilus galloprovincialis</name>
    <name type="common">Mediterranean mussel</name>
    <dbReference type="NCBI Taxonomy" id="29158"/>
    <lineage>
        <taxon>Eukaryota</taxon>
        <taxon>Metazoa</taxon>
        <taxon>Spiralia</taxon>
        <taxon>Lophotrochozoa</taxon>
        <taxon>Mollusca</taxon>
        <taxon>Bivalvia</taxon>
        <taxon>Autobranchia</taxon>
        <taxon>Pteriomorphia</taxon>
        <taxon>Mytilida</taxon>
        <taxon>Mytiloidea</taxon>
        <taxon>Mytilidae</taxon>
        <taxon>Mytilinae</taxon>
        <taxon>Mytilus</taxon>
    </lineage>
</organism>
<comment type="caution">
    <text evidence="10">The sequence shown here is derived from an EMBL/GenBank/DDBJ whole genome shotgun (WGS) entry which is preliminary data.</text>
</comment>
<keyword evidence="2 8" id="KW-0812">Transmembrane</keyword>
<evidence type="ECO:0000256" key="1">
    <source>
        <dbReference type="ARBA" id="ARBA00004141"/>
    </source>
</evidence>
<dbReference type="EMBL" id="UYJE01007461">
    <property type="protein sequence ID" value="VDI54959.1"/>
    <property type="molecule type" value="Genomic_DNA"/>
</dbReference>
<proteinExistence type="predicted"/>
<evidence type="ECO:0000313" key="10">
    <source>
        <dbReference type="EMBL" id="VDI54959.1"/>
    </source>
</evidence>
<dbReference type="OrthoDB" id="6093399at2759"/>
<evidence type="ECO:0000313" key="11">
    <source>
        <dbReference type="Proteomes" id="UP000596742"/>
    </source>
</evidence>
<reference evidence="10" key="1">
    <citation type="submission" date="2018-11" db="EMBL/GenBank/DDBJ databases">
        <authorList>
            <person name="Alioto T."/>
            <person name="Alioto T."/>
        </authorList>
    </citation>
    <scope>NUCLEOTIDE SEQUENCE</scope>
</reference>
<evidence type="ECO:0000256" key="5">
    <source>
        <dbReference type="ARBA" id="ARBA00023136"/>
    </source>
</evidence>
<dbReference type="SUPFAM" id="SSF81321">
    <property type="entry name" value="Family A G protein-coupled receptor-like"/>
    <property type="match status" value="1"/>
</dbReference>
<keyword evidence="3 8" id="KW-1133">Transmembrane helix</keyword>
<dbReference type="Gene3D" id="1.20.1070.10">
    <property type="entry name" value="Rhodopsin 7-helix transmembrane proteins"/>
    <property type="match status" value="1"/>
</dbReference>
<comment type="subcellular location">
    <subcellularLocation>
        <location evidence="1">Membrane</location>
        <topology evidence="1">Multi-pass membrane protein</topology>
    </subcellularLocation>
</comment>
<protein>
    <recommendedName>
        <fullName evidence="9">G-protein coupled receptors family 1 profile domain-containing protein</fullName>
    </recommendedName>
</protein>